<dbReference type="STRING" id="50990.A0A4Y7PVW9"/>
<feature type="transmembrane region" description="Helical" evidence="2">
    <location>
        <begin position="196"/>
        <end position="217"/>
    </location>
</feature>
<dbReference type="VEuPathDB" id="FungiDB:BD410DRAFT_449165"/>
<keyword evidence="2" id="KW-0472">Membrane</keyword>
<evidence type="ECO:0000259" key="3">
    <source>
        <dbReference type="Pfam" id="PF20152"/>
    </source>
</evidence>
<feature type="transmembrane region" description="Helical" evidence="2">
    <location>
        <begin position="44"/>
        <end position="67"/>
    </location>
</feature>
<accession>A0A4Y7PVW9</accession>
<dbReference type="Pfam" id="PF20152">
    <property type="entry name" value="DUF6534"/>
    <property type="match status" value="1"/>
</dbReference>
<sequence>MSLDITFGAAFSGLFVGAIMYGLTLLQTYTYFKRYPRDKRFIRPLVVCLWFLDTLHLGLIFGCPYWYLIANFGDSSNLAETHWTMNLQAVVNSFLAFIIQLFFSMRVYRLGQNLIVAAVACILAMIQFSIGIFFTARSFALGTYDKFGQLTWAASLGLGSSATCDVVIAVSLCYFLRKNRTEFPRTNTLISTLMTYSINTGALTNVCALCSVISFGISPTSFIWLSFFWIIGKLYVNSFLAVLNSRERLRNLGQPYDSSFLRMSNTRSGIAARETMDAEAYITKTQTPISIAVETSKMEHVDDEYSKSPDNKTAGSRHVSFSRCQDISSNTERLKVEP</sequence>
<gene>
    <name evidence="4" type="ORF">BD410DRAFT_449165</name>
</gene>
<name>A0A4Y7PVW9_9AGAM</name>
<dbReference type="PANTHER" id="PTHR40465:SF1">
    <property type="entry name" value="DUF6534 DOMAIN-CONTAINING PROTEIN"/>
    <property type="match status" value="1"/>
</dbReference>
<feature type="transmembrane region" description="Helical" evidence="2">
    <location>
        <begin position="6"/>
        <end position="32"/>
    </location>
</feature>
<dbReference type="EMBL" id="ML170200">
    <property type="protein sequence ID" value="TDL19062.1"/>
    <property type="molecule type" value="Genomic_DNA"/>
</dbReference>
<evidence type="ECO:0000313" key="5">
    <source>
        <dbReference type="Proteomes" id="UP000294933"/>
    </source>
</evidence>
<dbReference type="OrthoDB" id="2535105at2759"/>
<proteinExistence type="predicted"/>
<protein>
    <recommendedName>
        <fullName evidence="3">DUF6534 domain-containing protein</fullName>
    </recommendedName>
</protein>
<dbReference type="InterPro" id="IPR045339">
    <property type="entry name" value="DUF6534"/>
</dbReference>
<evidence type="ECO:0000256" key="2">
    <source>
        <dbReference type="SAM" id="Phobius"/>
    </source>
</evidence>
<dbReference type="Proteomes" id="UP000294933">
    <property type="component" value="Unassembled WGS sequence"/>
</dbReference>
<feature type="transmembrane region" description="Helical" evidence="2">
    <location>
        <begin position="152"/>
        <end position="176"/>
    </location>
</feature>
<keyword evidence="2" id="KW-1133">Transmembrane helix</keyword>
<feature type="compositionally biased region" description="Polar residues" evidence="1">
    <location>
        <begin position="322"/>
        <end position="331"/>
    </location>
</feature>
<feature type="transmembrane region" description="Helical" evidence="2">
    <location>
        <begin position="87"/>
        <end position="103"/>
    </location>
</feature>
<organism evidence="4 5">
    <name type="scientific">Rickenella mellea</name>
    <dbReference type="NCBI Taxonomy" id="50990"/>
    <lineage>
        <taxon>Eukaryota</taxon>
        <taxon>Fungi</taxon>
        <taxon>Dikarya</taxon>
        <taxon>Basidiomycota</taxon>
        <taxon>Agaricomycotina</taxon>
        <taxon>Agaricomycetes</taxon>
        <taxon>Hymenochaetales</taxon>
        <taxon>Rickenellaceae</taxon>
        <taxon>Rickenella</taxon>
    </lineage>
</organism>
<dbReference type="AlphaFoldDB" id="A0A4Y7PVW9"/>
<keyword evidence="5" id="KW-1185">Reference proteome</keyword>
<evidence type="ECO:0000256" key="1">
    <source>
        <dbReference type="SAM" id="MobiDB-lite"/>
    </source>
</evidence>
<dbReference type="PANTHER" id="PTHR40465">
    <property type="entry name" value="CHROMOSOME 1, WHOLE GENOME SHOTGUN SEQUENCE"/>
    <property type="match status" value="1"/>
</dbReference>
<feature type="compositionally biased region" description="Basic and acidic residues" evidence="1">
    <location>
        <begin position="300"/>
        <end position="310"/>
    </location>
</feature>
<feature type="transmembrane region" description="Helical" evidence="2">
    <location>
        <begin position="115"/>
        <end position="140"/>
    </location>
</feature>
<reference evidence="4 5" key="1">
    <citation type="submission" date="2018-06" db="EMBL/GenBank/DDBJ databases">
        <title>A transcriptomic atlas of mushroom development highlights an independent origin of complex multicellularity.</title>
        <authorList>
            <consortium name="DOE Joint Genome Institute"/>
            <person name="Krizsan K."/>
            <person name="Almasi E."/>
            <person name="Merenyi Z."/>
            <person name="Sahu N."/>
            <person name="Viragh M."/>
            <person name="Koszo T."/>
            <person name="Mondo S."/>
            <person name="Kiss B."/>
            <person name="Balint B."/>
            <person name="Kues U."/>
            <person name="Barry K."/>
            <person name="Hegedus J.C."/>
            <person name="Henrissat B."/>
            <person name="Johnson J."/>
            <person name="Lipzen A."/>
            <person name="Ohm R."/>
            <person name="Nagy I."/>
            <person name="Pangilinan J."/>
            <person name="Yan J."/>
            <person name="Xiong Y."/>
            <person name="Grigoriev I.V."/>
            <person name="Hibbett D.S."/>
            <person name="Nagy L.G."/>
        </authorList>
    </citation>
    <scope>NUCLEOTIDE SEQUENCE [LARGE SCALE GENOMIC DNA]</scope>
    <source>
        <strain evidence="4 5">SZMC22713</strain>
    </source>
</reference>
<feature type="domain" description="DUF6534" evidence="3">
    <location>
        <begin position="161"/>
        <end position="247"/>
    </location>
</feature>
<keyword evidence="2" id="KW-0812">Transmembrane</keyword>
<feature type="transmembrane region" description="Helical" evidence="2">
    <location>
        <begin position="223"/>
        <end position="243"/>
    </location>
</feature>
<evidence type="ECO:0000313" key="4">
    <source>
        <dbReference type="EMBL" id="TDL19062.1"/>
    </source>
</evidence>
<feature type="region of interest" description="Disordered" evidence="1">
    <location>
        <begin position="300"/>
        <end position="338"/>
    </location>
</feature>